<dbReference type="InterPro" id="IPR023210">
    <property type="entry name" value="NADP_OxRdtase_dom"/>
</dbReference>
<dbReference type="EMBL" id="BNCO01000011">
    <property type="protein sequence ID" value="GIL51462.1"/>
    <property type="molecule type" value="Genomic_DNA"/>
</dbReference>
<dbReference type="PANTHER" id="PTHR43147">
    <property type="entry name" value="PROTEIN TAS"/>
    <property type="match status" value="1"/>
</dbReference>
<comment type="caution">
    <text evidence="2">The sequence shown here is derived from an EMBL/GenBank/DDBJ whole genome shotgun (WGS) entry which is preliminary data.</text>
</comment>
<keyword evidence="3" id="KW-1185">Reference proteome</keyword>
<dbReference type="InterPro" id="IPR036812">
    <property type="entry name" value="NAD(P)_OxRdtase_dom_sf"/>
</dbReference>
<sequence length="450" mass="48256">MSISCYSRKNAATGDKAAKGIKTSGRSLTYTFTVCLRESLNLQRAAVSCTALRKTGGEDYMGRKTSSELRSVIGKRSLGRGGPQVPMLCFGCMLFGESTSYTDAERLLGLCMDAGVNFFDTAEMYPVPQRAETQGASEEYLRRWLQSGGVRREGVLLASKVAGPSGQMTWLRGGPHKVDAANIQQALDGTLRRLGTDYVDLYQIHWPDRYVPMFGDSEYDPVYAYDGAVPLEEQLEAMGRAVRAGKVRYVGLSNETPWGLCKALATASLDSSLPRVVSLQNAYSLTCRTFDSGLAEVCHLEGVGLMAYSPLAMGLLTGKYQAPGGGPPAARLNRYRGRYAEAESRYGPKPNVREAVAAYCALAAEAGLSPVQMALRFVLSRPLVSCAVIGATNPDQLAELLVAAEPGWGSGTGSAVSEGSGGRGEGAQWLPAEVLEAIDRIHMQHPNPTP</sequence>
<dbReference type="Pfam" id="PF00248">
    <property type="entry name" value="Aldo_ket_red"/>
    <property type="match status" value="1"/>
</dbReference>
<feature type="domain" description="NADP-dependent oxidoreductase" evidence="1">
    <location>
        <begin position="88"/>
        <end position="404"/>
    </location>
</feature>
<name>A0A8J4EXS0_9CHLO</name>
<accession>A0A8J4EXS0</accession>
<dbReference type="Gene3D" id="3.20.20.100">
    <property type="entry name" value="NADP-dependent oxidoreductase domain"/>
    <property type="match status" value="1"/>
</dbReference>
<dbReference type="SUPFAM" id="SSF51430">
    <property type="entry name" value="NAD(P)-linked oxidoreductase"/>
    <property type="match status" value="1"/>
</dbReference>
<evidence type="ECO:0000259" key="1">
    <source>
        <dbReference type="Pfam" id="PF00248"/>
    </source>
</evidence>
<protein>
    <recommendedName>
        <fullName evidence="1">NADP-dependent oxidoreductase domain-containing protein</fullName>
    </recommendedName>
</protein>
<evidence type="ECO:0000313" key="2">
    <source>
        <dbReference type="EMBL" id="GIL51462.1"/>
    </source>
</evidence>
<dbReference type="Proteomes" id="UP000747399">
    <property type="component" value="Unassembled WGS sequence"/>
</dbReference>
<dbReference type="PANTHER" id="PTHR43147:SF2">
    <property type="entry name" value="NADP-DEPENDENT OXIDOREDUCTASE DOMAIN-CONTAINING PROTEIN"/>
    <property type="match status" value="1"/>
</dbReference>
<proteinExistence type="predicted"/>
<dbReference type="AlphaFoldDB" id="A0A8J4EXS0"/>
<organism evidence="2 3">
    <name type="scientific">Volvox africanus</name>
    <dbReference type="NCBI Taxonomy" id="51714"/>
    <lineage>
        <taxon>Eukaryota</taxon>
        <taxon>Viridiplantae</taxon>
        <taxon>Chlorophyta</taxon>
        <taxon>core chlorophytes</taxon>
        <taxon>Chlorophyceae</taxon>
        <taxon>CS clade</taxon>
        <taxon>Chlamydomonadales</taxon>
        <taxon>Volvocaceae</taxon>
        <taxon>Volvox</taxon>
    </lineage>
</organism>
<dbReference type="CDD" id="cd19094">
    <property type="entry name" value="AKR_Tas-like"/>
    <property type="match status" value="1"/>
</dbReference>
<evidence type="ECO:0000313" key="3">
    <source>
        <dbReference type="Proteomes" id="UP000747399"/>
    </source>
</evidence>
<gene>
    <name evidence="2" type="ORF">Vafri_7448</name>
</gene>
<reference evidence="2" key="1">
    <citation type="journal article" date="2021" name="Proc. Natl. Acad. Sci. U.S.A.">
        <title>Three genomes in the algal genus Volvox reveal the fate of a haploid sex-determining region after a transition to homothallism.</title>
        <authorList>
            <person name="Yamamoto K."/>
            <person name="Hamaji T."/>
            <person name="Kawai-Toyooka H."/>
            <person name="Matsuzaki R."/>
            <person name="Takahashi F."/>
            <person name="Nishimura Y."/>
            <person name="Kawachi M."/>
            <person name="Noguchi H."/>
            <person name="Minakuchi Y."/>
            <person name="Umen J.G."/>
            <person name="Toyoda A."/>
            <person name="Nozaki H."/>
        </authorList>
    </citation>
    <scope>NUCLEOTIDE SEQUENCE</scope>
    <source>
        <strain evidence="2">NIES-3780</strain>
    </source>
</reference>